<dbReference type="OrthoDB" id="771400at2"/>
<dbReference type="EMBL" id="PPSL01000004">
    <property type="protein sequence ID" value="PQJ10251.1"/>
    <property type="molecule type" value="Genomic_DNA"/>
</dbReference>
<proteinExistence type="predicted"/>
<reference evidence="1 2" key="1">
    <citation type="submission" date="2018-01" db="EMBL/GenBank/DDBJ databases">
        <title>A novel member of the phylum Bacteroidetes isolated from glacier ice.</title>
        <authorList>
            <person name="Liu Q."/>
            <person name="Xin Y.-H."/>
        </authorList>
    </citation>
    <scope>NUCLEOTIDE SEQUENCE [LARGE SCALE GENOMIC DNA]</scope>
    <source>
        <strain evidence="1 2">RB1R16</strain>
    </source>
</reference>
<dbReference type="AlphaFoldDB" id="A0A2S7SUF6"/>
<sequence length="100" mass="11933">MAEWLNEEREMRIFILFTNFTFVSKPRIHIYRSFEEQAAEEAAAEAAYSPVERLRETVELILRVYGVTREELMSRPKSKRINFTQPDWIVKARQMAHAKK</sequence>
<dbReference type="Proteomes" id="UP000239872">
    <property type="component" value="Unassembled WGS sequence"/>
</dbReference>
<evidence type="ECO:0000313" key="1">
    <source>
        <dbReference type="EMBL" id="PQJ10251.1"/>
    </source>
</evidence>
<comment type="caution">
    <text evidence="1">The sequence shown here is derived from an EMBL/GenBank/DDBJ whole genome shotgun (WGS) entry which is preliminary data.</text>
</comment>
<dbReference type="RefSeq" id="WP_105040260.1">
    <property type="nucleotide sequence ID" value="NZ_PPSL01000004.1"/>
</dbReference>
<protein>
    <submittedName>
        <fullName evidence="1">Uncharacterized protein</fullName>
    </submittedName>
</protein>
<keyword evidence="2" id="KW-1185">Reference proteome</keyword>
<accession>A0A2S7SUF6</accession>
<organism evidence="1 2">
    <name type="scientific">Flavipsychrobacter stenotrophus</name>
    <dbReference type="NCBI Taxonomy" id="2077091"/>
    <lineage>
        <taxon>Bacteria</taxon>
        <taxon>Pseudomonadati</taxon>
        <taxon>Bacteroidota</taxon>
        <taxon>Chitinophagia</taxon>
        <taxon>Chitinophagales</taxon>
        <taxon>Chitinophagaceae</taxon>
        <taxon>Flavipsychrobacter</taxon>
    </lineage>
</organism>
<evidence type="ECO:0000313" key="2">
    <source>
        <dbReference type="Proteomes" id="UP000239872"/>
    </source>
</evidence>
<name>A0A2S7SUF6_9BACT</name>
<gene>
    <name evidence="1" type="ORF">CJD36_016325</name>
</gene>